<reference evidence="2 3" key="1">
    <citation type="submission" date="2015-07" db="EMBL/GenBank/DDBJ databases">
        <title>Comparative genomics of the Sigatoka disease complex on banana suggests a link between parallel evolutionary changes in Pseudocercospora fijiensis and Pseudocercospora eumusae and increased virulence on the banana host.</title>
        <authorList>
            <person name="Chang T.-C."/>
            <person name="Salvucci A."/>
            <person name="Crous P.W."/>
            <person name="Stergiopoulos I."/>
        </authorList>
    </citation>
    <scope>NUCLEOTIDE SEQUENCE [LARGE SCALE GENOMIC DNA]</scope>
    <source>
        <strain evidence="2 3">CBS 114824</strain>
    </source>
</reference>
<evidence type="ECO:0000313" key="3">
    <source>
        <dbReference type="Proteomes" id="UP000070133"/>
    </source>
</evidence>
<feature type="chain" id="PRO_5007806703" evidence="1">
    <location>
        <begin position="20"/>
        <end position="246"/>
    </location>
</feature>
<dbReference type="Proteomes" id="UP000070133">
    <property type="component" value="Unassembled WGS sequence"/>
</dbReference>
<dbReference type="OrthoDB" id="4917004at2759"/>
<organism evidence="2 3">
    <name type="scientific">Pseudocercospora eumusae</name>
    <dbReference type="NCBI Taxonomy" id="321146"/>
    <lineage>
        <taxon>Eukaryota</taxon>
        <taxon>Fungi</taxon>
        <taxon>Dikarya</taxon>
        <taxon>Ascomycota</taxon>
        <taxon>Pezizomycotina</taxon>
        <taxon>Dothideomycetes</taxon>
        <taxon>Dothideomycetidae</taxon>
        <taxon>Mycosphaerellales</taxon>
        <taxon>Mycosphaerellaceae</taxon>
        <taxon>Pseudocercospora</taxon>
    </lineage>
</organism>
<evidence type="ECO:0000256" key="1">
    <source>
        <dbReference type="SAM" id="SignalP"/>
    </source>
</evidence>
<evidence type="ECO:0000313" key="2">
    <source>
        <dbReference type="EMBL" id="KXT03384.1"/>
    </source>
</evidence>
<dbReference type="EMBL" id="LFZN01000031">
    <property type="protein sequence ID" value="KXT03384.1"/>
    <property type="molecule type" value="Genomic_DNA"/>
</dbReference>
<keyword evidence="3" id="KW-1185">Reference proteome</keyword>
<name>A0A139HLP0_9PEZI</name>
<gene>
    <name evidence="2" type="ORF">AC578_4014</name>
</gene>
<feature type="signal peptide" evidence="1">
    <location>
        <begin position="1"/>
        <end position="19"/>
    </location>
</feature>
<comment type="caution">
    <text evidence="2">The sequence shown here is derived from an EMBL/GenBank/DDBJ whole genome shotgun (WGS) entry which is preliminary data.</text>
</comment>
<dbReference type="STRING" id="321146.A0A139HLP0"/>
<protein>
    <submittedName>
        <fullName evidence="2">Uncharacterized protein</fullName>
    </submittedName>
</protein>
<dbReference type="AlphaFoldDB" id="A0A139HLP0"/>
<accession>A0A139HLP0</accession>
<keyword evidence="1" id="KW-0732">Signal</keyword>
<sequence>MNSSIIVFLFFCSFRSTFAFSTPGAYERMLYYYAYLVDTADGSTGSKIAVGCANAMNTKGRPCTFNQFIDYINDNTNPKGIDITSDKEPDVQRTAALLQENNLCGGYDYKKIRSDVSQREATAKLFLSVQQFLEGTASGASTAIKEGLQQASQGISQGRKAGATDHVEAKLKEKGIVMVRRQQPIFQGATEMVEVPDPGATRIQNNLSRQQVEDAFEEAMATEKNHRPNMVAAKRLENAVRSACLG</sequence>
<proteinExistence type="predicted"/>